<keyword evidence="13" id="KW-1185">Reference proteome</keyword>
<dbReference type="RefSeq" id="WP_028530473.1">
    <property type="nucleotide sequence ID" value="NZ_CABLBR010000002.1"/>
</dbReference>
<evidence type="ECO:0000256" key="3">
    <source>
        <dbReference type="ARBA" id="ARBA00023012"/>
    </source>
</evidence>
<dbReference type="PROSITE" id="PS50110">
    <property type="entry name" value="RESPONSE_REGULATORY"/>
    <property type="match status" value="1"/>
</dbReference>
<evidence type="ECO:0000313" key="13">
    <source>
        <dbReference type="Proteomes" id="UP001060164"/>
    </source>
</evidence>
<evidence type="ECO:0000256" key="9">
    <source>
        <dbReference type="PROSITE-ProRule" id="PRU01091"/>
    </source>
</evidence>
<dbReference type="InterPro" id="IPR039420">
    <property type="entry name" value="WalR-like"/>
</dbReference>
<dbReference type="PROSITE" id="PS51755">
    <property type="entry name" value="OMPR_PHOB"/>
    <property type="match status" value="1"/>
</dbReference>
<feature type="domain" description="OmpR/PhoB-type" evidence="11">
    <location>
        <begin position="120"/>
        <end position="215"/>
    </location>
</feature>
<dbReference type="PANTHER" id="PTHR48111:SF1">
    <property type="entry name" value="TWO-COMPONENT RESPONSE REGULATOR ORR33"/>
    <property type="match status" value="1"/>
</dbReference>
<dbReference type="Proteomes" id="UP001060164">
    <property type="component" value="Chromosome"/>
</dbReference>
<dbReference type="Gene3D" id="3.40.50.2300">
    <property type="match status" value="1"/>
</dbReference>
<dbReference type="Pfam" id="PF00486">
    <property type="entry name" value="Trans_reg_C"/>
    <property type="match status" value="1"/>
</dbReference>
<reference evidence="12" key="1">
    <citation type="journal article" date="2022" name="Cell">
        <title>Design, construction, and in vivo augmentation of a complex gut microbiome.</title>
        <authorList>
            <person name="Cheng A.G."/>
            <person name="Ho P.Y."/>
            <person name="Aranda-Diaz A."/>
            <person name="Jain S."/>
            <person name="Yu F.B."/>
            <person name="Meng X."/>
            <person name="Wang M."/>
            <person name="Iakiviak M."/>
            <person name="Nagashima K."/>
            <person name="Zhao A."/>
            <person name="Murugkar P."/>
            <person name="Patil A."/>
            <person name="Atabakhsh K."/>
            <person name="Weakley A."/>
            <person name="Yan J."/>
            <person name="Brumbaugh A.R."/>
            <person name="Higginbottom S."/>
            <person name="Dimas A."/>
            <person name="Shiver A.L."/>
            <person name="Deutschbauer A."/>
            <person name="Neff N."/>
            <person name="Sonnenburg J.L."/>
            <person name="Huang K.C."/>
            <person name="Fischbach M.A."/>
        </authorList>
    </citation>
    <scope>NUCLEOTIDE SEQUENCE</scope>
    <source>
        <strain evidence="12">DSM 19829</strain>
    </source>
</reference>
<dbReference type="Gene3D" id="1.10.10.10">
    <property type="entry name" value="Winged helix-like DNA-binding domain superfamily/Winged helix DNA-binding domain"/>
    <property type="match status" value="1"/>
</dbReference>
<dbReference type="InterPro" id="IPR001867">
    <property type="entry name" value="OmpR/PhoB-type_DNA-bd"/>
</dbReference>
<sequence length="215" mass="24940">MAEILIVEDEPGINELMRRTLEMVGHRSFQAFTGQEALKLVEQHAVDLVLLDINLPDGSGFGLIRQFEKLPVIYVTARGDVQDKVKGLYSGAQDYIVKPFDVEELLARVQVVLRRFHRETVEYRIGDVEINVQTRTVAVMGEKEELTSREFELLKTLVQNQNIALSRERLLEIAWGMDYEGEERTVDVHIQRLRKKLHLEDVIRTVFKYGYRLEV</sequence>
<evidence type="ECO:0000313" key="12">
    <source>
        <dbReference type="EMBL" id="UWP60603.1"/>
    </source>
</evidence>
<evidence type="ECO:0000256" key="5">
    <source>
        <dbReference type="ARBA" id="ARBA00023125"/>
    </source>
</evidence>
<evidence type="ECO:0000259" key="10">
    <source>
        <dbReference type="PROSITE" id="PS50110"/>
    </source>
</evidence>
<dbReference type="Pfam" id="PF00072">
    <property type="entry name" value="Response_reg"/>
    <property type="match status" value="1"/>
</dbReference>
<feature type="DNA-binding region" description="OmpR/PhoB-type" evidence="9">
    <location>
        <begin position="120"/>
        <end position="215"/>
    </location>
</feature>
<organism evidence="12 13">
    <name type="scientific">Ruminococcus gauvreauii</name>
    <dbReference type="NCBI Taxonomy" id="438033"/>
    <lineage>
        <taxon>Bacteria</taxon>
        <taxon>Bacillati</taxon>
        <taxon>Bacillota</taxon>
        <taxon>Clostridia</taxon>
        <taxon>Eubacteriales</taxon>
        <taxon>Oscillospiraceae</taxon>
        <taxon>Ruminococcus</taxon>
    </lineage>
</organism>
<evidence type="ECO:0000256" key="2">
    <source>
        <dbReference type="ARBA" id="ARBA00022553"/>
    </source>
</evidence>
<dbReference type="SUPFAM" id="SSF52172">
    <property type="entry name" value="CheY-like"/>
    <property type="match status" value="1"/>
</dbReference>
<dbReference type="InterPro" id="IPR001789">
    <property type="entry name" value="Sig_transdc_resp-reg_receiver"/>
</dbReference>
<evidence type="ECO:0000256" key="8">
    <source>
        <dbReference type="PROSITE-ProRule" id="PRU00169"/>
    </source>
</evidence>
<protein>
    <recommendedName>
        <fullName evidence="1">Stage 0 sporulation protein A homolog</fullName>
    </recommendedName>
</protein>
<keyword evidence="5 9" id="KW-0238">DNA-binding</keyword>
<dbReference type="InterPro" id="IPR036388">
    <property type="entry name" value="WH-like_DNA-bd_sf"/>
</dbReference>
<comment type="function">
    <text evidence="7">May play the central regulatory role in sporulation. It may be an element of the effector pathway responsible for the activation of sporulation genes in response to nutritional stress. Spo0A may act in concert with spo0H (a sigma factor) to control the expression of some genes that are critical to the sporulation process.</text>
</comment>
<proteinExistence type="predicted"/>
<evidence type="ECO:0000256" key="6">
    <source>
        <dbReference type="ARBA" id="ARBA00023163"/>
    </source>
</evidence>
<dbReference type="SMART" id="SM00862">
    <property type="entry name" value="Trans_reg_C"/>
    <property type="match status" value="1"/>
</dbReference>
<dbReference type="InterPro" id="IPR011006">
    <property type="entry name" value="CheY-like_superfamily"/>
</dbReference>
<keyword evidence="4" id="KW-0805">Transcription regulation</keyword>
<gene>
    <name evidence="12" type="ORF">NQ502_06120</name>
</gene>
<evidence type="ECO:0000256" key="7">
    <source>
        <dbReference type="ARBA" id="ARBA00024867"/>
    </source>
</evidence>
<feature type="modified residue" description="4-aspartylphosphate" evidence="8">
    <location>
        <position position="52"/>
    </location>
</feature>
<keyword evidence="6" id="KW-0804">Transcription</keyword>
<feature type="domain" description="Response regulatory" evidence="10">
    <location>
        <begin position="3"/>
        <end position="113"/>
    </location>
</feature>
<dbReference type="SMART" id="SM00448">
    <property type="entry name" value="REC"/>
    <property type="match status" value="1"/>
</dbReference>
<evidence type="ECO:0000256" key="1">
    <source>
        <dbReference type="ARBA" id="ARBA00018672"/>
    </source>
</evidence>
<evidence type="ECO:0000259" key="11">
    <source>
        <dbReference type="PROSITE" id="PS51755"/>
    </source>
</evidence>
<dbReference type="Gene3D" id="6.10.250.690">
    <property type="match status" value="1"/>
</dbReference>
<keyword evidence="3" id="KW-0902">Two-component regulatory system</keyword>
<dbReference type="PANTHER" id="PTHR48111">
    <property type="entry name" value="REGULATOR OF RPOS"/>
    <property type="match status" value="1"/>
</dbReference>
<dbReference type="EMBL" id="CP102290">
    <property type="protein sequence ID" value="UWP60603.1"/>
    <property type="molecule type" value="Genomic_DNA"/>
</dbReference>
<accession>A0ABY5VM97</accession>
<name>A0ABY5VM97_9FIRM</name>
<dbReference type="CDD" id="cd00383">
    <property type="entry name" value="trans_reg_C"/>
    <property type="match status" value="1"/>
</dbReference>
<keyword evidence="2 8" id="KW-0597">Phosphoprotein</keyword>
<evidence type="ECO:0000256" key="4">
    <source>
        <dbReference type="ARBA" id="ARBA00023015"/>
    </source>
</evidence>